<dbReference type="Proteomes" id="UP000016986">
    <property type="component" value="Unassembled WGS sequence"/>
</dbReference>
<evidence type="ECO:0000313" key="3">
    <source>
        <dbReference type="Proteomes" id="UP000016986"/>
    </source>
</evidence>
<dbReference type="Gene3D" id="2.160.20.20">
    <property type="match status" value="1"/>
</dbReference>
<accession>U3A1U0</accession>
<dbReference type="EMBL" id="BATA01000005">
    <property type="protein sequence ID" value="GAD51619.1"/>
    <property type="molecule type" value="Genomic_DNA"/>
</dbReference>
<dbReference type="AlphaFoldDB" id="U3A1U0"/>
<organism evidence="2 3">
    <name type="scientific">Halarchaeum acidiphilum MH1-52-1</name>
    <dbReference type="NCBI Taxonomy" id="1261545"/>
    <lineage>
        <taxon>Archaea</taxon>
        <taxon>Methanobacteriati</taxon>
        <taxon>Methanobacteriota</taxon>
        <taxon>Stenosarchaea group</taxon>
        <taxon>Halobacteria</taxon>
        <taxon>Halobacteriales</taxon>
        <taxon>Halobacteriaceae</taxon>
    </lineage>
</organism>
<gene>
    <name evidence="2" type="ORF">MBEHAL_0379</name>
</gene>
<evidence type="ECO:0000313" key="2">
    <source>
        <dbReference type="EMBL" id="GAD51619.1"/>
    </source>
</evidence>
<feature type="compositionally biased region" description="Low complexity" evidence="1">
    <location>
        <begin position="148"/>
        <end position="163"/>
    </location>
</feature>
<name>U3A1U0_9EURY</name>
<keyword evidence="3" id="KW-1185">Reference proteome</keyword>
<protein>
    <submittedName>
        <fullName evidence="2">Uncharacterized protein</fullName>
    </submittedName>
</protein>
<comment type="caution">
    <text evidence="2">The sequence shown here is derived from an EMBL/GenBank/DDBJ whole genome shotgun (WGS) entry which is preliminary data.</text>
</comment>
<dbReference type="InterPro" id="IPR012332">
    <property type="entry name" value="Autotransporter_pectin_lyase_C"/>
</dbReference>
<reference evidence="2 3" key="1">
    <citation type="submission" date="2013-09" db="EMBL/GenBank/DDBJ databases">
        <title>Whole genome sequencing of Halarchaeum acidiphilum strain MH1-52-1.</title>
        <authorList>
            <person name="Shimane Y."/>
            <person name="Minegishi H."/>
            <person name="Nishi S."/>
            <person name="Echigo A."/>
            <person name="Shuto A."/>
            <person name="Konishi M."/>
            <person name="Ito T."/>
            <person name="Ohkuma M."/>
            <person name="Ohta Y."/>
            <person name="Nagano Y."/>
            <person name="Tsubouchi T."/>
            <person name="Mori K."/>
            <person name="Usui K."/>
            <person name="Kamekura M."/>
            <person name="Usami R."/>
            <person name="Takaki Y."/>
            <person name="Hatada Y."/>
        </authorList>
    </citation>
    <scope>NUCLEOTIDE SEQUENCE [LARGE SCALE GENOMIC DNA]</scope>
    <source>
        <strain evidence="2 3">JCM 16109</strain>
    </source>
</reference>
<evidence type="ECO:0000256" key="1">
    <source>
        <dbReference type="SAM" id="MobiDB-lite"/>
    </source>
</evidence>
<sequence length="859" mass="87117">MGTILLTGIVVVTVTVSGVAVLDRAYGGGGAANAPIGSVDVTVHDGSVTVTRCGGESLDGDDLVAVLRGSNGTKRVPFANGSWTDDGDGATGSFSPGMTWTYPYENESETAIGDLTESDVSVVHTPSNTALDTTECGGRVATTTTTAVTTTTTTSTPSTTTPTPSGGDESTPPVSLNVTLVDRSGPNDRAAYDVTYALDAAEANRTANVSVAIRNEATGAVRNDTDLAAAAGTNRVSYDASDAAGDNYTVTVRAHGTSGDTLDTETVTDVADGVDSDDNGTVERAGEPLRAVTLADRTGPDDGAAYTIGYEATDAVANVSVALVDTDGEWTLDTSNASVPSSGAGAITVDPATDAGGDAVNVTVHAYDASGDRIDAMTYVDVADGRDTHDTYNASPAERVAGVAITDRSDADANRASYAVDYEFGASGLHSVVAFHDLDAGTTTMVVGDGGTATYRENGTYGDEYAITVLAVTSDGAVVDHRTVRDTAAASNPGFAYTDVDGDGVYDAEDRRVNASDLADGYSSDERLVVPKSVSVSVDHSLSIAASGIDLRGTIETTNENGDVTLDSRGHSLETDGGTVRTTGQKASLHVEAGGGHITFRNATVSTEGKNAGVAVTSRGGAVSLRDTTVNTTGQKASLEITGKRIAGTDIAAMTDGKIAALTIDGEQTVTLNRTALDTDGQKADLSIESDGVDLRGATIDTDGKTAGLTIDGRNGSARLGNANITTTGRKADVEINAGEQIGLGNATVMTASKNAGIRIDGDARIDLRNGTLSTTGQKAALTVEGTGVDLRDGSLSTNGKNAGMTIDGRNGSVRLENATVTTAGQKAGIDITGNTIEGRDAATITANGSSASVAFHET</sequence>
<proteinExistence type="predicted"/>
<dbReference type="eggNOG" id="arCOG05978">
    <property type="taxonomic scope" value="Archaea"/>
</dbReference>
<feature type="region of interest" description="Disordered" evidence="1">
    <location>
        <begin position="148"/>
        <end position="173"/>
    </location>
</feature>